<organism evidence="2 3">
    <name type="scientific">Catenovulum adriaticum</name>
    <dbReference type="NCBI Taxonomy" id="2984846"/>
    <lineage>
        <taxon>Bacteria</taxon>
        <taxon>Pseudomonadati</taxon>
        <taxon>Pseudomonadota</taxon>
        <taxon>Gammaproteobacteria</taxon>
        <taxon>Alteromonadales</taxon>
        <taxon>Alteromonadaceae</taxon>
        <taxon>Catenovulum</taxon>
    </lineage>
</organism>
<evidence type="ECO:0000313" key="2">
    <source>
        <dbReference type="EMBL" id="WAJ70492.1"/>
    </source>
</evidence>
<gene>
    <name evidence="2" type="ORF">OLW01_01345</name>
</gene>
<name>A0ABY7ALR2_9ALTE</name>
<protein>
    <recommendedName>
        <fullName evidence="4">Outer membrane protein with beta-barrel domain</fullName>
    </recommendedName>
</protein>
<evidence type="ECO:0008006" key="4">
    <source>
        <dbReference type="Google" id="ProtNLM"/>
    </source>
</evidence>
<feature type="chain" id="PRO_5046880362" description="Outer membrane protein with beta-barrel domain" evidence="1">
    <location>
        <begin position="25"/>
        <end position="213"/>
    </location>
</feature>
<dbReference type="Proteomes" id="UP001163726">
    <property type="component" value="Chromosome"/>
</dbReference>
<evidence type="ECO:0000313" key="3">
    <source>
        <dbReference type="Proteomes" id="UP001163726"/>
    </source>
</evidence>
<reference evidence="2" key="1">
    <citation type="submission" date="2022-10" db="EMBL/GenBank/DDBJ databases">
        <title>Catenovulum adriacola sp. nov. isolated in the Harbour of Susak.</title>
        <authorList>
            <person name="Schoch T."/>
            <person name="Reich S.J."/>
            <person name="Stoeferle S."/>
            <person name="Flaiz M."/>
            <person name="Kazda M."/>
            <person name="Riedel C.U."/>
            <person name="Duerre P."/>
        </authorList>
    </citation>
    <scope>NUCLEOTIDE SEQUENCE</scope>
    <source>
        <strain evidence="2">TS8</strain>
    </source>
</reference>
<dbReference type="RefSeq" id="WP_268074842.1">
    <property type="nucleotide sequence ID" value="NZ_CP109965.1"/>
</dbReference>
<proteinExistence type="predicted"/>
<sequence>MKKILINSFLPACLLGLFSLPAVAVDDTAESSILSKNNYTYQTSQNAWFNKPAKLDWVIALSAQQTDSDTFYDLNIAIPLFEGFNQVNDLNLLFINRLVFGRLDYDYRSYDYNGSDYFAYENAVRMNVPINKNWHLFIEGGVDTGRLLFGQVLDINTDDSRRYEDYQLDYSGTLGMGYSHAQWGINFVVRHRKIHFDRPYSKTLYGLEFVYGF</sequence>
<keyword evidence="1" id="KW-0732">Signal</keyword>
<keyword evidence="3" id="KW-1185">Reference proteome</keyword>
<feature type="signal peptide" evidence="1">
    <location>
        <begin position="1"/>
        <end position="24"/>
    </location>
</feature>
<evidence type="ECO:0000256" key="1">
    <source>
        <dbReference type="SAM" id="SignalP"/>
    </source>
</evidence>
<dbReference type="EMBL" id="CP109965">
    <property type="protein sequence ID" value="WAJ70492.1"/>
    <property type="molecule type" value="Genomic_DNA"/>
</dbReference>
<accession>A0ABY7ALR2</accession>